<name>A0A7Z0S676_9STRE</name>
<protein>
    <submittedName>
        <fullName evidence="1">DUF3990 domain-containing protein</fullName>
    </submittedName>
</protein>
<organism evidence="1 2">
    <name type="scientific">Streptococcus danieliae</name>
    <dbReference type="NCBI Taxonomy" id="747656"/>
    <lineage>
        <taxon>Bacteria</taxon>
        <taxon>Bacillati</taxon>
        <taxon>Bacillota</taxon>
        <taxon>Bacilli</taxon>
        <taxon>Lactobacillales</taxon>
        <taxon>Streptococcaceae</taxon>
        <taxon>Streptococcus</taxon>
    </lineage>
</organism>
<sequence>MEESNFTKRFNKVTLWYHGTTSTQVSSLKKGINVYHSKRNCDFGIGFYVTSKPDQAIKWASRKTRDERPFNPKVGPVVLSYQIQELSVIETKIFEIDKEYFRFVYQNRLKLNVKRGTNIHTFLAVFGPVLDGQITLSQEVLEDYFEEVISLKDVVDILLGKYQDDTQLCICDQGIADRLILVKEEVI</sequence>
<comment type="caution">
    <text evidence="1">The sequence shown here is derived from an EMBL/GenBank/DDBJ whole genome shotgun (WGS) entry which is preliminary data.</text>
</comment>
<evidence type="ECO:0000313" key="2">
    <source>
        <dbReference type="Proteomes" id="UP000589521"/>
    </source>
</evidence>
<dbReference type="EMBL" id="JACBXX010000113">
    <property type="protein sequence ID" value="NYS96455.1"/>
    <property type="molecule type" value="Genomic_DNA"/>
</dbReference>
<dbReference type="InterPro" id="IPR025051">
    <property type="entry name" value="DUF3990"/>
</dbReference>
<proteinExistence type="predicted"/>
<dbReference type="Gene3D" id="3.90.175.10">
    <property type="entry name" value="Diphtheria Toxin, domain 1"/>
    <property type="match status" value="1"/>
</dbReference>
<gene>
    <name evidence="1" type="ORF">HZY94_04575</name>
</gene>
<evidence type="ECO:0000313" key="1">
    <source>
        <dbReference type="EMBL" id="NYS96455.1"/>
    </source>
</evidence>
<accession>A0A7Z0S676</accession>
<dbReference type="Pfam" id="PF13151">
    <property type="entry name" value="DUF3990"/>
    <property type="match status" value="1"/>
</dbReference>
<dbReference type="SUPFAM" id="SSF56399">
    <property type="entry name" value="ADP-ribosylation"/>
    <property type="match status" value="1"/>
</dbReference>
<reference evidence="1 2" key="1">
    <citation type="submission" date="2020-07" db="EMBL/GenBank/DDBJ databases">
        <title>MOT database genomes.</title>
        <authorList>
            <person name="Joseph S."/>
            <person name="Aduse-Opoku J."/>
            <person name="Hashim A."/>
            <person name="Wade W."/>
            <person name="Curtis M."/>
        </authorList>
    </citation>
    <scope>NUCLEOTIDE SEQUENCE [LARGE SCALE GENOMIC DNA]</scope>
    <source>
        <strain evidence="1 2">STR</strain>
    </source>
</reference>
<dbReference type="RefSeq" id="WP_179925188.1">
    <property type="nucleotide sequence ID" value="NZ_JACBXX010000113.1"/>
</dbReference>
<dbReference type="Proteomes" id="UP000589521">
    <property type="component" value="Unassembled WGS sequence"/>
</dbReference>
<dbReference type="AlphaFoldDB" id="A0A7Z0S676"/>